<sequence>MQKAFRLIISGRVQGVGYRRWFYQQAQALALQGYVKNLATGEVEALVITDAENLPHLIELAYLGPSHAKVQQVRSCEVSQALDVTDFQIIRE</sequence>
<dbReference type="SUPFAM" id="SSF54975">
    <property type="entry name" value="Acylphosphatase/BLUF domain-like"/>
    <property type="match status" value="1"/>
</dbReference>
<organism evidence="8 9">
    <name type="scientific">Acinetobacter tandoii</name>
    <dbReference type="NCBI Taxonomy" id="202954"/>
    <lineage>
        <taxon>Bacteria</taxon>
        <taxon>Pseudomonadati</taxon>
        <taxon>Pseudomonadota</taxon>
        <taxon>Gammaproteobacteria</taxon>
        <taxon>Moraxellales</taxon>
        <taxon>Moraxellaceae</taxon>
        <taxon>Acinetobacter</taxon>
    </lineage>
</organism>
<evidence type="ECO:0000313" key="9">
    <source>
        <dbReference type="Proteomes" id="UP000325788"/>
    </source>
</evidence>
<evidence type="ECO:0000256" key="6">
    <source>
        <dbReference type="RuleBase" id="RU004168"/>
    </source>
</evidence>
<dbReference type="InterPro" id="IPR001792">
    <property type="entry name" value="Acylphosphatase-like_dom"/>
</dbReference>
<comment type="caution">
    <text evidence="8">The sequence shown here is derived from an EMBL/GenBank/DDBJ whole genome shotgun (WGS) entry which is preliminary data.</text>
</comment>
<dbReference type="PROSITE" id="PS51160">
    <property type="entry name" value="ACYLPHOSPHATASE_3"/>
    <property type="match status" value="1"/>
</dbReference>
<protein>
    <recommendedName>
        <fullName evidence="3 5">acylphosphatase</fullName>
        <ecNumber evidence="2 5">3.6.1.7</ecNumber>
    </recommendedName>
</protein>
<name>A0A5N4X0P6_9GAMM</name>
<dbReference type="InterPro" id="IPR020456">
    <property type="entry name" value="Acylphosphatase"/>
</dbReference>
<dbReference type="EMBL" id="VXLD01000001">
    <property type="protein sequence ID" value="KAB1860045.1"/>
    <property type="molecule type" value="Genomic_DNA"/>
</dbReference>
<evidence type="ECO:0000256" key="4">
    <source>
        <dbReference type="ARBA" id="ARBA00047645"/>
    </source>
</evidence>
<dbReference type="PANTHER" id="PTHR47268:SF4">
    <property type="entry name" value="ACYLPHOSPHATASE"/>
    <property type="match status" value="1"/>
</dbReference>
<dbReference type="Pfam" id="PF00708">
    <property type="entry name" value="Acylphosphatase"/>
    <property type="match status" value="1"/>
</dbReference>
<comment type="similarity">
    <text evidence="1 6">Belongs to the acylphosphatase family.</text>
</comment>
<accession>A0A5N4X0P6</accession>
<evidence type="ECO:0000256" key="1">
    <source>
        <dbReference type="ARBA" id="ARBA00005614"/>
    </source>
</evidence>
<comment type="catalytic activity">
    <reaction evidence="4 5">
        <text>an acyl phosphate + H2O = a carboxylate + phosphate + H(+)</text>
        <dbReference type="Rhea" id="RHEA:14965"/>
        <dbReference type="ChEBI" id="CHEBI:15377"/>
        <dbReference type="ChEBI" id="CHEBI:15378"/>
        <dbReference type="ChEBI" id="CHEBI:29067"/>
        <dbReference type="ChEBI" id="CHEBI:43474"/>
        <dbReference type="ChEBI" id="CHEBI:59918"/>
        <dbReference type="EC" id="3.6.1.7"/>
    </reaction>
</comment>
<evidence type="ECO:0000256" key="5">
    <source>
        <dbReference type="PROSITE-ProRule" id="PRU00520"/>
    </source>
</evidence>
<feature type="active site" evidence="5">
    <location>
        <position position="19"/>
    </location>
</feature>
<proteinExistence type="inferred from homology"/>
<dbReference type="InterPro" id="IPR036046">
    <property type="entry name" value="Acylphosphatase-like_dom_sf"/>
</dbReference>
<dbReference type="RefSeq" id="WP_151503938.1">
    <property type="nucleotide sequence ID" value="NZ_JBBCMB010000010.1"/>
</dbReference>
<feature type="domain" description="Acylphosphatase-like" evidence="7">
    <location>
        <begin position="4"/>
        <end position="91"/>
    </location>
</feature>
<evidence type="ECO:0000313" key="8">
    <source>
        <dbReference type="EMBL" id="KAB1860045.1"/>
    </source>
</evidence>
<evidence type="ECO:0000259" key="7">
    <source>
        <dbReference type="PROSITE" id="PS51160"/>
    </source>
</evidence>
<feature type="active site" evidence="5">
    <location>
        <position position="37"/>
    </location>
</feature>
<dbReference type="GO" id="GO:0003998">
    <property type="term" value="F:acylphosphatase activity"/>
    <property type="evidence" value="ECO:0007669"/>
    <property type="project" value="UniProtKB-EC"/>
</dbReference>
<dbReference type="Gene3D" id="3.30.70.100">
    <property type="match status" value="1"/>
</dbReference>
<gene>
    <name evidence="8" type="ORF">F4W09_02700</name>
</gene>
<keyword evidence="5" id="KW-0378">Hydrolase</keyword>
<evidence type="ECO:0000256" key="3">
    <source>
        <dbReference type="ARBA" id="ARBA00015991"/>
    </source>
</evidence>
<evidence type="ECO:0000256" key="2">
    <source>
        <dbReference type="ARBA" id="ARBA00012150"/>
    </source>
</evidence>
<dbReference type="PANTHER" id="PTHR47268">
    <property type="entry name" value="ACYLPHOSPHATASE"/>
    <property type="match status" value="1"/>
</dbReference>
<dbReference type="AlphaFoldDB" id="A0A5N4X0P6"/>
<dbReference type="Proteomes" id="UP000325788">
    <property type="component" value="Unassembled WGS sequence"/>
</dbReference>
<reference evidence="8 9" key="1">
    <citation type="submission" date="2019-09" db="EMBL/GenBank/DDBJ databases">
        <title>Draft genome sequence of Acinetobacter tandoii W4-4-4 isolated from environmental water sample.</title>
        <authorList>
            <person name="Wee S.K."/>
            <person name="Yan B."/>
            <person name="Mustaffa S.B."/>
            <person name="Yap E.P.H."/>
        </authorList>
    </citation>
    <scope>NUCLEOTIDE SEQUENCE [LARGE SCALE GENOMIC DNA]</scope>
    <source>
        <strain evidence="8 9">W4-4-4</strain>
    </source>
</reference>
<dbReference type="EC" id="3.6.1.7" evidence="2 5"/>